<dbReference type="InterPro" id="IPR012338">
    <property type="entry name" value="Beta-lactam/transpept-like"/>
</dbReference>
<dbReference type="STRING" id="758820.SAMN00777080_2755"/>
<evidence type="ECO:0000313" key="4">
    <source>
        <dbReference type="Proteomes" id="UP000192333"/>
    </source>
</evidence>
<dbReference type="PANTHER" id="PTHR30023:SF0">
    <property type="entry name" value="PENICILLIN-SENSITIVE CARBOXYPEPTIDASE A"/>
    <property type="match status" value="1"/>
</dbReference>
<name>A0A1W2H5A8_9BACT</name>
<dbReference type="GO" id="GO:0006508">
    <property type="term" value="P:proteolysis"/>
    <property type="evidence" value="ECO:0007669"/>
    <property type="project" value="InterPro"/>
</dbReference>
<keyword evidence="3" id="KW-0121">Carboxypeptidase</keyword>
<sequence length="444" mass="51434">MNKIKFSFLSLCPIRKILLVFFLLLYSNVSFGQESEIVNRYLGLDSLLNERSFFGNHLTGFVLFDLDSQRVLYEKNSHLNFIPASTTKLLTFYGSLVVLKDSLPAFRYIENDGGITFWGTGFPVWKYKNMPHTKISEFLGRYKSIRFSDSNWKDEAFGYGWQWDDYYYSYSSEKSPFPIYGNFVTYTNQKRTPIPNISNFNKVIINTTKEIKHVERTFHSNDFYFNPNTYTATKSELPFITSSELFTKLAENQINKPVGLSKEILPSSHKVFQGGTLLPLWIEMLQESDNFIAEQLILMISDAQFLELNSERAIDFIQKTYLWDLPDKPQWVDGSGLSRHNLITPRSMIALMVKLEEAMPRSQIMRLLPQGGINGTLKNNFKARTPYIYAKTGTISNNLSLVGYIVTDSGQVYAFAFMNNNYLNKSAEIRREMEKVMVYIKEKF</sequence>
<reference evidence="4" key="1">
    <citation type="submission" date="2017-04" db="EMBL/GenBank/DDBJ databases">
        <authorList>
            <person name="Varghese N."/>
            <person name="Submissions S."/>
        </authorList>
    </citation>
    <scope>NUCLEOTIDE SEQUENCE [LARGE SCALE GENOMIC DNA]</scope>
    <source>
        <strain evidence="4">DSM 16537</strain>
    </source>
</reference>
<keyword evidence="3" id="KW-0645">Protease</keyword>
<dbReference type="InterPro" id="IPR000667">
    <property type="entry name" value="Peptidase_S13"/>
</dbReference>
<dbReference type="SUPFAM" id="SSF56601">
    <property type="entry name" value="beta-lactamase/transpeptidase-like"/>
    <property type="match status" value="1"/>
</dbReference>
<evidence type="ECO:0000256" key="1">
    <source>
        <dbReference type="ARBA" id="ARBA00006096"/>
    </source>
</evidence>
<dbReference type="GO" id="GO:0000270">
    <property type="term" value="P:peptidoglycan metabolic process"/>
    <property type="evidence" value="ECO:0007669"/>
    <property type="project" value="TreeGrafter"/>
</dbReference>
<evidence type="ECO:0000313" key="3">
    <source>
        <dbReference type="EMBL" id="SMD44140.1"/>
    </source>
</evidence>
<dbReference type="Gene3D" id="3.40.710.10">
    <property type="entry name" value="DD-peptidase/beta-lactamase superfamily"/>
    <property type="match status" value="2"/>
</dbReference>
<dbReference type="RefSeq" id="WP_231955221.1">
    <property type="nucleotide sequence ID" value="NZ_LT838813.1"/>
</dbReference>
<dbReference type="Proteomes" id="UP000192333">
    <property type="component" value="Chromosome I"/>
</dbReference>
<keyword evidence="2" id="KW-0378">Hydrolase</keyword>
<dbReference type="EMBL" id="LT838813">
    <property type="protein sequence ID" value="SMD44140.1"/>
    <property type="molecule type" value="Genomic_DNA"/>
</dbReference>
<protein>
    <submittedName>
        <fullName evidence="3">D-alanyl-D-alanine carboxypeptidase / D-alanyl-D-alanine-endopeptidase (Penicillin-binding protein 4)</fullName>
    </submittedName>
</protein>
<dbReference type="PANTHER" id="PTHR30023">
    <property type="entry name" value="D-ALANYL-D-ALANINE CARBOXYPEPTIDASE"/>
    <property type="match status" value="1"/>
</dbReference>
<gene>
    <name evidence="3" type="ORF">SAMN00777080_2755</name>
</gene>
<dbReference type="Pfam" id="PF02113">
    <property type="entry name" value="Peptidase_S13"/>
    <property type="match status" value="1"/>
</dbReference>
<dbReference type="GO" id="GO:0004185">
    <property type="term" value="F:serine-type carboxypeptidase activity"/>
    <property type="evidence" value="ECO:0007669"/>
    <property type="project" value="InterPro"/>
</dbReference>
<accession>A0A1W2H5A8</accession>
<comment type="similarity">
    <text evidence="1">Belongs to the peptidase S13 family.</text>
</comment>
<keyword evidence="4" id="KW-1185">Reference proteome</keyword>
<organism evidence="3 4">
    <name type="scientific">Aquiflexum balticum DSM 16537</name>
    <dbReference type="NCBI Taxonomy" id="758820"/>
    <lineage>
        <taxon>Bacteria</taxon>
        <taxon>Pseudomonadati</taxon>
        <taxon>Bacteroidota</taxon>
        <taxon>Cytophagia</taxon>
        <taxon>Cytophagales</taxon>
        <taxon>Cyclobacteriaceae</taxon>
        <taxon>Aquiflexum</taxon>
    </lineage>
</organism>
<dbReference type="AlphaFoldDB" id="A0A1W2H5A8"/>
<dbReference type="PRINTS" id="PR00922">
    <property type="entry name" value="DADACBPTASE3"/>
</dbReference>
<proteinExistence type="inferred from homology"/>
<evidence type="ECO:0000256" key="2">
    <source>
        <dbReference type="ARBA" id="ARBA00022801"/>
    </source>
</evidence>